<dbReference type="PANTHER" id="PTHR10545:SF29">
    <property type="entry name" value="GH14572P-RELATED"/>
    <property type="match status" value="1"/>
</dbReference>
<organism evidence="4 5">
    <name type="scientific">Phaeodactylum tricornutum (strain CCAP 1055/1)</name>
    <dbReference type="NCBI Taxonomy" id="556484"/>
    <lineage>
        <taxon>Eukaryota</taxon>
        <taxon>Sar</taxon>
        <taxon>Stramenopiles</taxon>
        <taxon>Ochrophyta</taxon>
        <taxon>Bacillariophyta</taxon>
        <taxon>Bacillariophyceae</taxon>
        <taxon>Bacillariophycidae</taxon>
        <taxon>Naviculales</taxon>
        <taxon>Phaeodactylaceae</taxon>
        <taxon>Phaeodactylum</taxon>
    </lineage>
</organism>
<dbReference type="InterPro" id="IPR000182">
    <property type="entry name" value="GNAT_dom"/>
</dbReference>
<evidence type="ECO:0000256" key="2">
    <source>
        <dbReference type="ARBA" id="ARBA00023315"/>
    </source>
</evidence>
<dbReference type="GO" id="GO:0008080">
    <property type="term" value="F:N-acetyltransferase activity"/>
    <property type="evidence" value="ECO:0007669"/>
    <property type="project" value="UniProtKB-ARBA"/>
</dbReference>
<dbReference type="OrthoDB" id="7305308at2759"/>
<evidence type="ECO:0000259" key="3">
    <source>
        <dbReference type="PROSITE" id="PS51186"/>
    </source>
</evidence>
<dbReference type="SUPFAM" id="SSF55729">
    <property type="entry name" value="Acyl-CoA N-acyltransferases (Nat)"/>
    <property type="match status" value="1"/>
</dbReference>
<dbReference type="Pfam" id="PF00583">
    <property type="entry name" value="Acetyltransf_1"/>
    <property type="match status" value="1"/>
</dbReference>
<dbReference type="InParanoid" id="B7G3X4"/>
<evidence type="ECO:0000256" key="1">
    <source>
        <dbReference type="ARBA" id="ARBA00022679"/>
    </source>
</evidence>
<feature type="domain" description="N-acetyltransferase" evidence="3">
    <location>
        <begin position="184"/>
        <end position="274"/>
    </location>
</feature>
<reference evidence="4 5" key="1">
    <citation type="journal article" date="2008" name="Nature">
        <title>The Phaeodactylum genome reveals the evolutionary history of diatom genomes.</title>
        <authorList>
            <person name="Bowler C."/>
            <person name="Allen A.E."/>
            <person name="Badger J.H."/>
            <person name="Grimwood J."/>
            <person name="Jabbari K."/>
            <person name="Kuo A."/>
            <person name="Maheswari U."/>
            <person name="Martens C."/>
            <person name="Maumus F."/>
            <person name="Otillar R.P."/>
            <person name="Rayko E."/>
            <person name="Salamov A."/>
            <person name="Vandepoele K."/>
            <person name="Beszteri B."/>
            <person name="Gruber A."/>
            <person name="Heijde M."/>
            <person name="Katinka M."/>
            <person name="Mock T."/>
            <person name="Valentin K."/>
            <person name="Verret F."/>
            <person name="Berges J.A."/>
            <person name="Brownlee C."/>
            <person name="Cadoret J.P."/>
            <person name="Chiovitti A."/>
            <person name="Choi C.J."/>
            <person name="Coesel S."/>
            <person name="De Martino A."/>
            <person name="Detter J.C."/>
            <person name="Durkin C."/>
            <person name="Falciatore A."/>
            <person name="Fournet J."/>
            <person name="Haruta M."/>
            <person name="Huysman M.J."/>
            <person name="Jenkins B.D."/>
            <person name="Jiroutova K."/>
            <person name="Jorgensen R.E."/>
            <person name="Joubert Y."/>
            <person name="Kaplan A."/>
            <person name="Kroger N."/>
            <person name="Kroth P.G."/>
            <person name="La Roche J."/>
            <person name="Lindquist E."/>
            <person name="Lommer M."/>
            <person name="Martin-Jezequel V."/>
            <person name="Lopez P.J."/>
            <person name="Lucas S."/>
            <person name="Mangogna M."/>
            <person name="McGinnis K."/>
            <person name="Medlin L.K."/>
            <person name="Montsant A."/>
            <person name="Oudot-Le Secq M.P."/>
            <person name="Napoli C."/>
            <person name="Obornik M."/>
            <person name="Parker M.S."/>
            <person name="Petit J.L."/>
            <person name="Porcel B.M."/>
            <person name="Poulsen N."/>
            <person name="Robison M."/>
            <person name="Rychlewski L."/>
            <person name="Rynearson T.A."/>
            <person name="Schmutz J."/>
            <person name="Shapiro H."/>
            <person name="Siaut M."/>
            <person name="Stanley M."/>
            <person name="Sussman M.R."/>
            <person name="Taylor A.R."/>
            <person name="Vardi A."/>
            <person name="von Dassow P."/>
            <person name="Vyverman W."/>
            <person name="Willis A."/>
            <person name="Wyrwicz L.S."/>
            <person name="Rokhsar D.S."/>
            <person name="Weissenbach J."/>
            <person name="Armbrust E.V."/>
            <person name="Green B.R."/>
            <person name="Van de Peer Y."/>
            <person name="Grigoriev I.V."/>
        </authorList>
    </citation>
    <scope>NUCLEOTIDE SEQUENCE [LARGE SCALE GENOMIC DNA]</scope>
    <source>
        <strain evidence="4 5">CCAP 1055/1</strain>
    </source>
</reference>
<dbReference type="KEGG" id="pti:PHATRDRAFT_54721"/>
<dbReference type="PaxDb" id="2850-Phatr54721"/>
<evidence type="ECO:0000313" key="4">
    <source>
        <dbReference type="EMBL" id="EEC46728.1"/>
    </source>
</evidence>
<keyword evidence="2" id="KW-0012">Acyltransferase</keyword>
<dbReference type="InterPro" id="IPR016181">
    <property type="entry name" value="Acyl_CoA_acyltransferase"/>
</dbReference>
<dbReference type="Proteomes" id="UP000000759">
    <property type="component" value="Chromosome 13"/>
</dbReference>
<dbReference type="Gene3D" id="3.40.630.30">
    <property type="match status" value="1"/>
</dbReference>
<dbReference type="InterPro" id="IPR051016">
    <property type="entry name" value="Diverse_Substrate_AcTransf"/>
</dbReference>
<gene>
    <name evidence="4" type="ORF">PHATRDRAFT_54721</name>
</gene>
<sequence length="285" mass="31761">MMAPEQLALEKFNTVWKVSVSMRRVAAISLCGRSNRQFLCIDVLADPIDVVFSKTKEHVNLSGGIVAEQVCLLLLTRIAVALDCGRLTWQHYYLETGKGCVLPKPEFMEGWLTLHWEEAEMSAERIARLVGGLAIFEKEPDAVHVSINHYKVDGFGSLPLFYCLLLDCTEGGRESQSCGMAFFYVGCTVKGGRFMYLEDLFIEEFHRGKGAGSAAMKALASAALAMKCQRLVWQALDWNTPALGFYKKIGAKIQSGLLTSRYANRQLYDLAKLELALIEDDRTAN</sequence>
<accession>B7G3X4</accession>
<proteinExistence type="predicted"/>
<protein>
    <recommendedName>
        <fullName evidence="3">N-acetyltransferase domain-containing protein</fullName>
    </recommendedName>
</protein>
<dbReference type="eggNOG" id="KOG3216">
    <property type="taxonomic scope" value="Eukaryota"/>
</dbReference>
<dbReference type="RefSeq" id="XP_002181514.1">
    <property type="nucleotide sequence ID" value="XM_002181478.1"/>
</dbReference>
<dbReference type="PANTHER" id="PTHR10545">
    <property type="entry name" value="DIAMINE N-ACETYLTRANSFERASE"/>
    <property type="match status" value="1"/>
</dbReference>
<name>B7G3X4_PHATC</name>
<dbReference type="GeneID" id="7202380"/>
<keyword evidence="5" id="KW-1185">Reference proteome</keyword>
<reference evidence="5" key="2">
    <citation type="submission" date="2008-08" db="EMBL/GenBank/DDBJ databases">
        <authorList>
            <consortium name="Diatom Consortium"/>
            <person name="Grigoriev I."/>
            <person name="Grimwood J."/>
            <person name="Kuo A."/>
            <person name="Otillar R.P."/>
            <person name="Salamov A."/>
            <person name="Detter J.C."/>
            <person name="Lindquist E."/>
            <person name="Shapiro H."/>
            <person name="Lucas S."/>
            <person name="Glavina del Rio T."/>
            <person name="Pitluck S."/>
            <person name="Rokhsar D."/>
            <person name="Bowler C."/>
        </authorList>
    </citation>
    <scope>GENOME REANNOTATION</scope>
    <source>
        <strain evidence="5">CCAP 1055/1</strain>
    </source>
</reference>
<dbReference type="EMBL" id="CM000615">
    <property type="protein sequence ID" value="EEC46728.1"/>
    <property type="molecule type" value="Genomic_DNA"/>
</dbReference>
<evidence type="ECO:0000313" key="5">
    <source>
        <dbReference type="Proteomes" id="UP000000759"/>
    </source>
</evidence>
<keyword evidence="1" id="KW-0808">Transferase</keyword>
<dbReference type="PROSITE" id="PS51186">
    <property type="entry name" value="GNAT"/>
    <property type="match status" value="1"/>
</dbReference>
<dbReference type="AlphaFoldDB" id="B7G3X4"/>